<evidence type="ECO:0000256" key="2">
    <source>
        <dbReference type="ARBA" id="ARBA00022963"/>
    </source>
</evidence>
<protein>
    <submittedName>
        <fullName evidence="6">Putative serine esterase-domain-containing protein</fullName>
    </submittedName>
</protein>
<evidence type="ECO:0000256" key="3">
    <source>
        <dbReference type="SAM" id="MobiDB-lite"/>
    </source>
</evidence>
<keyword evidence="2" id="KW-0442">Lipid degradation</keyword>
<proteinExistence type="inferred from homology"/>
<accession>A0A2T6ZI42</accession>
<evidence type="ECO:0000313" key="7">
    <source>
        <dbReference type="Proteomes" id="UP000244722"/>
    </source>
</evidence>
<feature type="region of interest" description="Disordered" evidence="3">
    <location>
        <begin position="379"/>
        <end position="414"/>
    </location>
</feature>
<evidence type="ECO:0000256" key="4">
    <source>
        <dbReference type="SAM" id="Phobius"/>
    </source>
</evidence>
<dbReference type="GO" id="GO:0016042">
    <property type="term" value="P:lipid catabolic process"/>
    <property type="evidence" value="ECO:0007669"/>
    <property type="project" value="UniProtKB-KW"/>
</dbReference>
<organism evidence="6 7">
    <name type="scientific">Tuber borchii</name>
    <name type="common">White truffle</name>
    <dbReference type="NCBI Taxonomy" id="42251"/>
    <lineage>
        <taxon>Eukaryota</taxon>
        <taxon>Fungi</taxon>
        <taxon>Dikarya</taxon>
        <taxon>Ascomycota</taxon>
        <taxon>Pezizomycotina</taxon>
        <taxon>Pezizomycetes</taxon>
        <taxon>Pezizales</taxon>
        <taxon>Tuberaceae</taxon>
        <taxon>Tuber</taxon>
    </lineage>
</organism>
<dbReference type="Gene3D" id="3.40.50.1820">
    <property type="entry name" value="alpha/beta hydrolase"/>
    <property type="match status" value="1"/>
</dbReference>
<dbReference type="GO" id="GO:0004622">
    <property type="term" value="F:phosphatidylcholine lysophospholipase activity"/>
    <property type="evidence" value="ECO:0007669"/>
    <property type="project" value="TreeGrafter"/>
</dbReference>
<sequence length="482" mass="54088">MGIPSGGGDHLCVLIHGLWGNPKHLEYLTTAIRQRYDDSELQILVVKRNSGTFTYDGIELGGERVTREIEDAIEEYARNGVEIRKISIVGYSLGGLVARYAVGLLYSKGYFDRIRPVNFCTFVSPHLGVRTPLLGWHNHIWNVIAARLLSVSGRQLFAIDNFRNTGRPLLSVLADKDSAFFKGLERFQNRVLYANVVNDRATCYYTAGISRFDPYVDLSDISLNYVPGYSPIVLDPDNPISAAIKEENEKLPVARQISGTTHSATMRTPMVLIYAIVVPIGMILFLLNSLIQTMSSMIRIKLHSSDKLGYHRLPLLVEEMQEAAEGLMEDIHHEMVPQHLTASSEESVGERLVNTITPRKTVPTQEGVEDSSVLITLADGTIPREKSDRGPPPPKSTPGPKSVMEQLPPPPQGKIEFPTLALSHQQFEMITNIDKLNFRKYPVFIHNDRHTHAAIIVRKPWAKRWDEGRVVVAHWLDKAFIV</sequence>
<keyword evidence="4" id="KW-1133">Transmembrane helix</keyword>
<keyword evidence="4" id="KW-0472">Membrane</keyword>
<evidence type="ECO:0000259" key="5">
    <source>
        <dbReference type="Pfam" id="PF05057"/>
    </source>
</evidence>
<evidence type="ECO:0000313" key="6">
    <source>
        <dbReference type="EMBL" id="PUU75084.1"/>
    </source>
</evidence>
<dbReference type="STRING" id="42251.A0A2T6ZI42"/>
<name>A0A2T6ZI42_TUBBO</name>
<dbReference type="AlphaFoldDB" id="A0A2T6ZI42"/>
<dbReference type="InterPro" id="IPR029058">
    <property type="entry name" value="AB_hydrolase_fold"/>
</dbReference>
<dbReference type="GO" id="GO:0047372">
    <property type="term" value="F:monoacylglycerol lipase activity"/>
    <property type="evidence" value="ECO:0007669"/>
    <property type="project" value="TreeGrafter"/>
</dbReference>
<dbReference type="EMBL" id="NESQ01000252">
    <property type="protein sequence ID" value="PUU75084.1"/>
    <property type="molecule type" value="Genomic_DNA"/>
</dbReference>
<dbReference type="InterPro" id="IPR044294">
    <property type="entry name" value="Lipase-like"/>
</dbReference>
<comment type="caution">
    <text evidence="6">The sequence shown here is derived from an EMBL/GenBank/DDBJ whole genome shotgun (WGS) entry which is preliminary data.</text>
</comment>
<feature type="domain" description="DUF676" evidence="5">
    <location>
        <begin position="8"/>
        <end position="206"/>
    </location>
</feature>
<feature type="transmembrane region" description="Helical" evidence="4">
    <location>
        <begin position="271"/>
        <end position="291"/>
    </location>
</feature>
<dbReference type="OrthoDB" id="273452at2759"/>
<comment type="similarity">
    <text evidence="1">Belongs to the putative lipase ROG1 family.</text>
</comment>
<dbReference type="PANTHER" id="PTHR12482">
    <property type="entry name" value="LIPASE ROG1-RELATED-RELATED"/>
    <property type="match status" value="1"/>
</dbReference>
<dbReference type="Proteomes" id="UP000244722">
    <property type="component" value="Unassembled WGS sequence"/>
</dbReference>
<dbReference type="PANTHER" id="PTHR12482:SF65">
    <property type="entry name" value="ESTERASE, PUTATIVE (AFU_ORTHOLOGUE AFUA_3G12320)-RELATED"/>
    <property type="match status" value="1"/>
</dbReference>
<dbReference type="InterPro" id="IPR007751">
    <property type="entry name" value="DUF676_lipase-like"/>
</dbReference>
<gene>
    <name evidence="6" type="ORF">B9Z19DRAFT_1103124</name>
</gene>
<dbReference type="GO" id="GO:0005811">
    <property type="term" value="C:lipid droplet"/>
    <property type="evidence" value="ECO:0007669"/>
    <property type="project" value="TreeGrafter"/>
</dbReference>
<evidence type="ECO:0000256" key="1">
    <source>
        <dbReference type="ARBA" id="ARBA00007920"/>
    </source>
</evidence>
<keyword evidence="2" id="KW-0443">Lipid metabolism</keyword>
<keyword evidence="7" id="KW-1185">Reference proteome</keyword>
<dbReference type="SUPFAM" id="SSF53474">
    <property type="entry name" value="alpha/beta-Hydrolases"/>
    <property type="match status" value="1"/>
</dbReference>
<dbReference type="Pfam" id="PF05057">
    <property type="entry name" value="DUF676"/>
    <property type="match status" value="1"/>
</dbReference>
<reference evidence="6 7" key="1">
    <citation type="submission" date="2017-04" db="EMBL/GenBank/DDBJ databases">
        <title>Draft genome sequence of Tuber borchii Vittad., a whitish edible truffle.</title>
        <authorList>
            <consortium name="DOE Joint Genome Institute"/>
            <person name="Murat C."/>
            <person name="Kuo A."/>
            <person name="Barry K.W."/>
            <person name="Clum A."/>
            <person name="Dockter R.B."/>
            <person name="Fauchery L."/>
            <person name="Iotti M."/>
            <person name="Kohler A."/>
            <person name="Labutti K."/>
            <person name="Lindquist E.A."/>
            <person name="Lipzen A."/>
            <person name="Ohm R.A."/>
            <person name="Wang M."/>
            <person name="Grigoriev I.V."/>
            <person name="Zambonelli A."/>
            <person name="Martin F.M."/>
        </authorList>
    </citation>
    <scope>NUCLEOTIDE SEQUENCE [LARGE SCALE GENOMIC DNA]</scope>
    <source>
        <strain evidence="6 7">Tbo3840</strain>
    </source>
</reference>
<keyword evidence="4" id="KW-0812">Transmembrane</keyword>